<keyword evidence="7" id="KW-0479">Metal-binding</keyword>
<keyword evidence="4" id="KW-1003">Cell membrane</keyword>
<evidence type="ECO:0000256" key="9">
    <source>
        <dbReference type="ARBA" id="ARBA00022989"/>
    </source>
</evidence>
<comment type="subcellular location">
    <subcellularLocation>
        <location evidence="2">Cell membrane</location>
        <topology evidence="2">Multi-pass membrane protein</topology>
    </subcellularLocation>
</comment>
<evidence type="ECO:0000256" key="12">
    <source>
        <dbReference type="ARBA" id="ARBA00037975"/>
    </source>
</evidence>
<dbReference type="InterPro" id="IPR011577">
    <property type="entry name" value="Cyt_b561_bac/Ni-Hgenase"/>
</dbReference>
<keyword evidence="5" id="KW-0349">Heme</keyword>
<name>A0AAU7KD86_9GAMM</name>
<dbReference type="PANTHER" id="PTHR30529">
    <property type="entry name" value="CYTOCHROME B561"/>
    <property type="match status" value="1"/>
</dbReference>
<dbReference type="SUPFAM" id="SSF81342">
    <property type="entry name" value="Transmembrane di-heme cytochromes"/>
    <property type="match status" value="1"/>
</dbReference>
<evidence type="ECO:0000256" key="2">
    <source>
        <dbReference type="ARBA" id="ARBA00004651"/>
    </source>
</evidence>
<dbReference type="PANTHER" id="PTHR30529:SF1">
    <property type="entry name" value="CYTOCHROME B561 HOMOLOG 2"/>
    <property type="match status" value="1"/>
</dbReference>
<evidence type="ECO:0000256" key="10">
    <source>
        <dbReference type="ARBA" id="ARBA00023004"/>
    </source>
</evidence>
<evidence type="ECO:0000256" key="6">
    <source>
        <dbReference type="ARBA" id="ARBA00022692"/>
    </source>
</evidence>
<organism evidence="15">
    <name type="scientific">Halomonas sp. RT37</name>
    <dbReference type="NCBI Taxonomy" id="2950872"/>
    <lineage>
        <taxon>Bacteria</taxon>
        <taxon>Pseudomonadati</taxon>
        <taxon>Pseudomonadota</taxon>
        <taxon>Gammaproteobacteria</taxon>
        <taxon>Oceanospirillales</taxon>
        <taxon>Halomonadaceae</taxon>
        <taxon>Halomonas</taxon>
    </lineage>
</organism>
<keyword evidence="9 13" id="KW-1133">Transmembrane helix</keyword>
<dbReference type="Pfam" id="PF01292">
    <property type="entry name" value="Ni_hydr_CYTB"/>
    <property type="match status" value="1"/>
</dbReference>
<feature type="transmembrane region" description="Helical" evidence="13">
    <location>
        <begin position="141"/>
        <end position="161"/>
    </location>
</feature>
<sequence>MWRNSRQGWGLFAILLHWTSALAILGLFALGWWMTGLDYYSNWYNLAPWWHRGVGMLLLFVVAGRILWRLVQPSPEAHGSALERRGAALGHLALYLLMTTVLISGYLISTADGKGIAVLDLFTVPALISDLPEQASRAGVVHWYSALALIILSAGHALAAFKHHYLDRQDTLVRMVDPRLARRAKPDKTTGEQA</sequence>
<evidence type="ECO:0000256" key="11">
    <source>
        <dbReference type="ARBA" id="ARBA00023136"/>
    </source>
</evidence>
<gene>
    <name evidence="15" type="ORF">NFG58_12005</name>
</gene>
<evidence type="ECO:0000313" key="15">
    <source>
        <dbReference type="EMBL" id="XBO69354.1"/>
    </source>
</evidence>
<evidence type="ECO:0000259" key="14">
    <source>
        <dbReference type="Pfam" id="PF01292"/>
    </source>
</evidence>
<feature type="transmembrane region" description="Helical" evidence="13">
    <location>
        <begin position="49"/>
        <end position="68"/>
    </location>
</feature>
<protein>
    <submittedName>
        <fullName evidence="15">Cytochrome b</fullName>
    </submittedName>
</protein>
<feature type="domain" description="Cytochrome b561 bacterial/Ni-hydrogenase" evidence="14">
    <location>
        <begin position="9"/>
        <end position="176"/>
    </location>
</feature>
<dbReference type="InterPro" id="IPR016174">
    <property type="entry name" value="Di-haem_cyt_TM"/>
</dbReference>
<dbReference type="GO" id="GO:0020037">
    <property type="term" value="F:heme binding"/>
    <property type="evidence" value="ECO:0007669"/>
    <property type="project" value="TreeGrafter"/>
</dbReference>
<keyword evidence="10" id="KW-0408">Iron</keyword>
<evidence type="ECO:0000256" key="7">
    <source>
        <dbReference type="ARBA" id="ARBA00022723"/>
    </source>
</evidence>
<keyword evidence="3" id="KW-0813">Transport</keyword>
<keyword evidence="11 13" id="KW-0472">Membrane</keyword>
<dbReference type="GO" id="GO:0046872">
    <property type="term" value="F:metal ion binding"/>
    <property type="evidence" value="ECO:0007669"/>
    <property type="project" value="UniProtKB-KW"/>
</dbReference>
<dbReference type="EMBL" id="CP098827">
    <property type="protein sequence ID" value="XBO69354.1"/>
    <property type="molecule type" value="Genomic_DNA"/>
</dbReference>
<dbReference type="GO" id="GO:0005886">
    <property type="term" value="C:plasma membrane"/>
    <property type="evidence" value="ECO:0007669"/>
    <property type="project" value="UniProtKB-SubCell"/>
</dbReference>
<keyword evidence="8" id="KW-0249">Electron transport</keyword>
<dbReference type="RefSeq" id="WP_045992461.1">
    <property type="nucleotide sequence ID" value="NZ_CP098827.1"/>
</dbReference>
<dbReference type="Gene3D" id="1.20.950.20">
    <property type="entry name" value="Transmembrane di-heme cytochromes, Chain C"/>
    <property type="match status" value="1"/>
</dbReference>
<feature type="transmembrane region" description="Helical" evidence="13">
    <location>
        <begin position="12"/>
        <end position="34"/>
    </location>
</feature>
<dbReference type="InterPro" id="IPR052168">
    <property type="entry name" value="Cytochrome_b561_oxidase"/>
</dbReference>
<comment type="cofactor">
    <cofactor evidence="1">
        <name>heme b</name>
        <dbReference type="ChEBI" id="CHEBI:60344"/>
    </cofactor>
</comment>
<evidence type="ECO:0000256" key="8">
    <source>
        <dbReference type="ARBA" id="ARBA00022982"/>
    </source>
</evidence>
<comment type="similarity">
    <text evidence="12">Belongs to the cytochrome b561 family.</text>
</comment>
<evidence type="ECO:0000256" key="4">
    <source>
        <dbReference type="ARBA" id="ARBA00022475"/>
    </source>
</evidence>
<dbReference type="GO" id="GO:0009055">
    <property type="term" value="F:electron transfer activity"/>
    <property type="evidence" value="ECO:0007669"/>
    <property type="project" value="InterPro"/>
</dbReference>
<keyword evidence="6 13" id="KW-0812">Transmembrane</keyword>
<feature type="transmembrane region" description="Helical" evidence="13">
    <location>
        <begin position="89"/>
        <end position="108"/>
    </location>
</feature>
<dbReference type="AlphaFoldDB" id="A0AAU7KD86"/>
<evidence type="ECO:0000256" key="13">
    <source>
        <dbReference type="SAM" id="Phobius"/>
    </source>
</evidence>
<evidence type="ECO:0000256" key="5">
    <source>
        <dbReference type="ARBA" id="ARBA00022617"/>
    </source>
</evidence>
<accession>A0AAU7KD86</accession>
<reference evidence="15" key="1">
    <citation type="submission" date="2022-06" db="EMBL/GenBank/DDBJ databases">
        <title>A novel DMS-producing enzyme.</title>
        <authorList>
            <person name="Zhang Y."/>
        </authorList>
    </citation>
    <scope>NUCLEOTIDE SEQUENCE</scope>
    <source>
        <strain evidence="15">RT37</strain>
    </source>
</reference>
<proteinExistence type="inferred from homology"/>
<evidence type="ECO:0000256" key="1">
    <source>
        <dbReference type="ARBA" id="ARBA00001970"/>
    </source>
</evidence>
<dbReference type="GO" id="GO:0022904">
    <property type="term" value="P:respiratory electron transport chain"/>
    <property type="evidence" value="ECO:0007669"/>
    <property type="project" value="InterPro"/>
</dbReference>
<evidence type="ECO:0000256" key="3">
    <source>
        <dbReference type="ARBA" id="ARBA00022448"/>
    </source>
</evidence>